<organism evidence="1 2">
    <name type="scientific">Crotalaria pallida</name>
    <name type="common">Smooth rattlebox</name>
    <name type="synonym">Crotalaria striata</name>
    <dbReference type="NCBI Taxonomy" id="3830"/>
    <lineage>
        <taxon>Eukaryota</taxon>
        <taxon>Viridiplantae</taxon>
        <taxon>Streptophyta</taxon>
        <taxon>Embryophyta</taxon>
        <taxon>Tracheophyta</taxon>
        <taxon>Spermatophyta</taxon>
        <taxon>Magnoliopsida</taxon>
        <taxon>eudicotyledons</taxon>
        <taxon>Gunneridae</taxon>
        <taxon>Pentapetalae</taxon>
        <taxon>rosids</taxon>
        <taxon>fabids</taxon>
        <taxon>Fabales</taxon>
        <taxon>Fabaceae</taxon>
        <taxon>Papilionoideae</taxon>
        <taxon>50 kb inversion clade</taxon>
        <taxon>genistoids sensu lato</taxon>
        <taxon>core genistoids</taxon>
        <taxon>Crotalarieae</taxon>
        <taxon>Crotalaria</taxon>
    </lineage>
</organism>
<dbReference type="PANTHER" id="PTHR34788:SF4">
    <property type="entry name" value="F15I1.22"/>
    <property type="match status" value="1"/>
</dbReference>
<dbReference type="EMBL" id="JAYWIO010000006">
    <property type="protein sequence ID" value="KAK7255737.1"/>
    <property type="molecule type" value="Genomic_DNA"/>
</dbReference>
<dbReference type="Proteomes" id="UP001372338">
    <property type="component" value="Unassembled WGS sequence"/>
</dbReference>
<dbReference type="AlphaFoldDB" id="A0AAN9EE05"/>
<reference evidence="1 2" key="1">
    <citation type="submission" date="2024-01" db="EMBL/GenBank/DDBJ databases">
        <title>The genomes of 5 underutilized Papilionoideae crops provide insights into root nodulation and disease resistanc.</title>
        <authorList>
            <person name="Yuan L."/>
        </authorList>
    </citation>
    <scope>NUCLEOTIDE SEQUENCE [LARGE SCALE GENOMIC DNA]</scope>
    <source>
        <strain evidence="1">ZHUSHIDOU_FW_LH</strain>
        <tissue evidence="1">Leaf</tissue>
    </source>
</reference>
<accession>A0AAN9EE05</accession>
<gene>
    <name evidence="1" type="ORF">RIF29_29156</name>
</gene>
<protein>
    <submittedName>
        <fullName evidence="1">Uncharacterized protein</fullName>
    </submittedName>
</protein>
<comment type="caution">
    <text evidence="1">The sequence shown here is derived from an EMBL/GenBank/DDBJ whole genome shotgun (WGS) entry which is preliminary data.</text>
</comment>
<keyword evidence="2" id="KW-1185">Reference proteome</keyword>
<proteinExistence type="predicted"/>
<name>A0AAN9EE05_CROPI</name>
<sequence length="142" mass="16660">MFYPAAMALHHHQLRKLHKPGSKPLSPLQTIPPWQPHRGVHLPRRRKVQAVRLGGKKQPRGMVKRFVRIFRRMRMKWLKLQYVRMLKRLKEHYRNLLKKLDEAGNTIETLMFMESTNVIPGSITISGCPSRYGSRRSPTTSV</sequence>
<dbReference type="PANTHER" id="PTHR34788">
    <property type="entry name" value="F15I1.22"/>
    <property type="match status" value="1"/>
</dbReference>
<evidence type="ECO:0000313" key="1">
    <source>
        <dbReference type="EMBL" id="KAK7255737.1"/>
    </source>
</evidence>
<evidence type="ECO:0000313" key="2">
    <source>
        <dbReference type="Proteomes" id="UP001372338"/>
    </source>
</evidence>